<keyword evidence="6 10" id="KW-1133">Transmembrane helix</keyword>
<sequence>MMMIWLVLLSLFCKSTQEENSQEHGYLNCGPQNVTLLHSGQMILLWEDQPSCSAVRDVLIYELVVFRAGQQVNYDEVAVTPDQIESTHYRIWTSFLDLEGASNSVRLRSRYNNHTSPWKEQTFPGKQTLKVPEIFPKDKWFMVGSTVTFYCILPSTEAFSTMYLNTGEQPSTTKINNQTYALTVYLNRASKNTCDHVKCETKTNNNNGACVYIGYPPHYRDLQCETRDLKSVECQWTVRGDTDLPFKEPKAPQLLGSPCLMLSKGRCSQKVEKVDVGERNWTLTAQNEFGMVELSDTADLSKRVHMFAPNGVKVSTVNARSVTLQWNLAKPQYNNLNITCQVRMSFGEISIIGIGLNSTVLNDLIPNWTYNATLRCGSTQHFWKWSEWSKKVFFRTYGEVPDALDVWMHMEGNHTKIIWKMPQAKQSHGHIEHYEVTWRKTTENHNQNSTKVAFNKQSLSLSLTRTKEYIVTVTARNINGSSPPSTITIPSLNPAGHRVKTSRIIGSNGGFNFSWSASPAASCGYIVDWCPTSGNHTEDWLKLPPNETYAKVFSRNFTDGRRYSLSLYACTQGAPLLLERREGYVTEKSIKEGLFKSMKGKQQDSNFEVSWDLISLAEQTAFIQGYVLYCSDNNNSVISFSTDDPAATSLKARNLKMGFYKFTMKAQTAVGECGATFITAILNSPTDNLIGAVLIPLLTIFGLLSLTIMLCFRHWACIKQKVFPPIPKPMLTSMGEHGCHLLHVDQCHHSEVSVT</sequence>
<accession>A0AAN7WZQ8</accession>
<reference evidence="13 14" key="1">
    <citation type="journal article" date="2023" name="Genes (Basel)">
        <title>Chromosome-Level Genome Assembly and Circadian Gene Repertoire of the Patagonia Blennie Eleginops maclovinus-The Closest Ancestral Proxy of Antarctic Cryonotothenioids.</title>
        <authorList>
            <person name="Cheng C.C."/>
            <person name="Rivera-Colon A.G."/>
            <person name="Minhas B.F."/>
            <person name="Wilson L."/>
            <person name="Rayamajhi N."/>
            <person name="Vargas-Chacoff L."/>
            <person name="Catchen J.M."/>
        </authorList>
    </citation>
    <scope>NUCLEOTIDE SEQUENCE [LARGE SCALE GENOMIC DNA]</scope>
    <source>
        <strain evidence="13">JMC-PN-2008</strain>
    </source>
</reference>
<proteinExistence type="inferred from homology"/>
<evidence type="ECO:0000259" key="12">
    <source>
        <dbReference type="PROSITE" id="PS50853"/>
    </source>
</evidence>
<dbReference type="EMBL" id="JAUZQC010000021">
    <property type="protein sequence ID" value="KAK5852482.1"/>
    <property type="molecule type" value="Genomic_DNA"/>
</dbReference>
<evidence type="ECO:0000256" key="11">
    <source>
        <dbReference type="SAM" id="SignalP"/>
    </source>
</evidence>
<keyword evidence="8" id="KW-0675">Receptor</keyword>
<reference evidence="13 14" key="2">
    <citation type="journal article" date="2023" name="Mol. Biol. Evol.">
        <title>Genomics of Secondarily Temperate Adaptation in the Only Non-Antarctic Icefish.</title>
        <authorList>
            <person name="Rivera-Colon A.G."/>
            <person name="Rayamajhi N."/>
            <person name="Minhas B.F."/>
            <person name="Madrigal G."/>
            <person name="Bilyk K.T."/>
            <person name="Yoon V."/>
            <person name="Hune M."/>
            <person name="Gregory S."/>
            <person name="Cheng C.H.C."/>
            <person name="Catchen J.M."/>
        </authorList>
    </citation>
    <scope>NUCLEOTIDE SEQUENCE [LARGE SCALE GENOMIC DNA]</scope>
    <source>
        <strain evidence="13">JMC-PN-2008</strain>
    </source>
</reference>
<evidence type="ECO:0000256" key="6">
    <source>
        <dbReference type="ARBA" id="ARBA00022989"/>
    </source>
</evidence>
<feature type="transmembrane region" description="Helical" evidence="10">
    <location>
        <begin position="689"/>
        <end position="712"/>
    </location>
</feature>
<feature type="domain" description="Fibronectin type-III" evidence="12">
    <location>
        <begin position="400"/>
        <end position="495"/>
    </location>
</feature>
<evidence type="ECO:0000256" key="1">
    <source>
        <dbReference type="ARBA" id="ARBA00004479"/>
    </source>
</evidence>
<keyword evidence="7 10" id="KW-0472">Membrane</keyword>
<comment type="subcellular location">
    <subcellularLocation>
        <location evidence="1">Membrane</location>
        <topology evidence="1">Single-pass type I membrane protein</topology>
    </subcellularLocation>
</comment>
<dbReference type="PANTHER" id="PTHR48423">
    <property type="entry name" value="INTERLEUKIN-27 RECEPTOR SUBUNIT ALPHA"/>
    <property type="match status" value="1"/>
</dbReference>
<dbReference type="Pfam" id="PF25552">
    <property type="entry name" value="LIFR_D4"/>
    <property type="match status" value="1"/>
</dbReference>
<evidence type="ECO:0000256" key="2">
    <source>
        <dbReference type="ARBA" id="ARBA00008921"/>
    </source>
</evidence>
<evidence type="ECO:0000256" key="7">
    <source>
        <dbReference type="ARBA" id="ARBA00023136"/>
    </source>
</evidence>
<feature type="domain" description="Fibronectin type-III" evidence="12">
    <location>
        <begin position="308"/>
        <end position="399"/>
    </location>
</feature>
<comment type="similarity">
    <text evidence="2">Belongs to the type I cytokine receptor family. Type 2 subfamily.</text>
</comment>
<dbReference type="InterPro" id="IPR036116">
    <property type="entry name" value="FN3_sf"/>
</dbReference>
<dbReference type="Proteomes" id="UP001346869">
    <property type="component" value="Unassembled WGS sequence"/>
</dbReference>
<dbReference type="GO" id="GO:0004896">
    <property type="term" value="F:cytokine receptor activity"/>
    <property type="evidence" value="ECO:0007669"/>
    <property type="project" value="InterPro"/>
</dbReference>
<dbReference type="InterPro" id="IPR003531">
    <property type="entry name" value="Hempt_rcpt_S_F1_CS"/>
</dbReference>
<evidence type="ECO:0000313" key="13">
    <source>
        <dbReference type="EMBL" id="KAK5852482.1"/>
    </source>
</evidence>
<dbReference type="SUPFAM" id="SSF49265">
    <property type="entry name" value="Fibronectin type III"/>
    <property type="match status" value="2"/>
</dbReference>
<dbReference type="Pfam" id="PF21177">
    <property type="entry name" value="LIF-R_Ig-like"/>
    <property type="match status" value="1"/>
</dbReference>
<dbReference type="InterPro" id="IPR003961">
    <property type="entry name" value="FN3_dom"/>
</dbReference>
<evidence type="ECO:0000256" key="5">
    <source>
        <dbReference type="ARBA" id="ARBA00022737"/>
    </source>
</evidence>
<dbReference type="PROSITE" id="PS01355">
    <property type="entry name" value="HEMATOPO_REC_S_F1"/>
    <property type="match status" value="1"/>
</dbReference>
<dbReference type="PROSITE" id="PS50853">
    <property type="entry name" value="FN3"/>
    <property type="match status" value="2"/>
</dbReference>
<dbReference type="InterPro" id="IPR013783">
    <property type="entry name" value="Ig-like_fold"/>
</dbReference>
<keyword evidence="3 10" id="KW-0812">Transmembrane</keyword>
<feature type="chain" id="PRO_5042982410" description="Fibronectin type-III domain-containing protein" evidence="11">
    <location>
        <begin position="19"/>
        <end position="755"/>
    </location>
</feature>
<evidence type="ECO:0000313" key="14">
    <source>
        <dbReference type="Proteomes" id="UP001346869"/>
    </source>
</evidence>
<keyword evidence="4 11" id="KW-0732">Signal</keyword>
<keyword evidence="5" id="KW-0677">Repeat</keyword>
<feature type="signal peptide" evidence="11">
    <location>
        <begin position="1"/>
        <end position="18"/>
    </location>
</feature>
<name>A0AAN7WZQ8_ELEMC</name>
<dbReference type="Gene3D" id="2.60.40.10">
    <property type="entry name" value="Immunoglobulins"/>
    <property type="match status" value="7"/>
</dbReference>
<evidence type="ECO:0000256" key="9">
    <source>
        <dbReference type="ARBA" id="ARBA00023180"/>
    </source>
</evidence>
<dbReference type="GO" id="GO:0005886">
    <property type="term" value="C:plasma membrane"/>
    <property type="evidence" value="ECO:0007669"/>
    <property type="project" value="UniProtKB-ARBA"/>
</dbReference>
<dbReference type="Pfam" id="PF00041">
    <property type="entry name" value="fn3"/>
    <property type="match status" value="1"/>
</dbReference>
<evidence type="ECO:0000256" key="10">
    <source>
        <dbReference type="SAM" id="Phobius"/>
    </source>
</evidence>
<dbReference type="PANTHER" id="PTHR48423:SF1">
    <property type="entry name" value="INTERLEUKIN-27 RECEPTOR SUBUNIT ALPHA"/>
    <property type="match status" value="1"/>
</dbReference>
<evidence type="ECO:0000256" key="3">
    <source>
        <dbReference type="ARBA" id="ARBA00022692"/>
    </source>
</evidence>
<comment type="caution">
    <text evidence="13">The sequence shown here is derived from an EMBL/GenBank/DDBJ whole genome shotgun (WGS) entry which is preliminary data.</text>
</comment>
<protein>
    <recommendedName>
        <fullName evidence="12">Fibronectin type-III domain-containing protein</fullName>
    </recommendedName>
</protein>
<evidence type="ECO:0000256" key="4">
    <source>
        <dbReference type="ARBA" id="ARBA00022729"/>
    </source>
</evidence>
<dbReference type="InterPro" id="IPR052672">
    <property type="entry name" value="Type1_Cytokine_Rcpt_Type2"/>
</dbReference>
<dbReference type="InterPro" id="IPR048497">
    <property type="entry name" value="LIF-R-like_Ig-like"/>
</dbReference>
<organism evidence="13 14">
    <name type="scientific">Eleginops maclovinus</name>
    <name type="common">Patagonian blennie</name>
    <name type="synonym">Eleginus maclovinus</name>
    <dbReference type="NCBI Taxonomy" id="56733"/>
    <lineage>
        <taxon>Eukaryota</taxon>
        <taxon>Metazoa</taxon>
        <taxon>Chordata</taxon>
        <taxon>Craniata</taxon>
        <taxon>Vertebrata</taxon>
        <taxon>Euteleostomi</taxon>
        <taxon>Actinopterygii</taxon>
        <taxon>Neopterygii</taxon>
        <taxon>Teleostei</taxon>
        <taxon>Neoteleostei</taxon>
        <taxon>Acanthomorphata</taxon>
        <taxon>Eupercaria</taxon>
        <taxon>Perciformes</taxon>
        <taxon>Notothenioidei</taxon>
        <taxon>Eleginopidae</taxon>
        <taxon>Eleginops</taxon>
    </lineage>
</organism>
<keyword evidence="14" id="KW-1185">Reference proteome</keyword>
<gene>
    <name evidence="13" type="ORF">PBY51_023947</name>
</gene>
<keyword evidence="9" id="KW-0325">Glycoprotein</keyword>
<dbReference type="CDD" id="cd00063">
    <property type="entry name" value="FN3"/>
    <property type="match status" value="3"/>
</dbReference>
<evidence type="ECO:0000256" key="8">
    <source>
        <dbReference type="ARBA" id="ARBA00023170"/>
    </source>
</evidence>
<dbReference type="AlphaFoldDB" id="A0AAN7WZQ8"/>